<protein>
    <recommendedName>
        <fullName evidence="4">Lipoprotein</fullName>
    </recommendedName>
</protein>
<dbReference type="Proteomes" id="UP000032232">
    <property type="component" value="Unassembled WGS sequence"/>
</dbReference>
<feature type="signal peptide" evidence="1">
    <location>
        <begin position="1"/>
        <end position="26"/>
    </location>
</feature>
<keyword evidence="3" id="KW-1185">Reference proteome</keyword>
<name>A0A0D1EL43_9RHOB</name>
<keyword evidence="1" id="KW-0732">Signal</keyword>
<dbReference type="EMBL" id="JYFE01000033">
    <property type="protein sequence ID" value="KIT16465.1"/>
    <property type="molecule type" value="Genomic_DNA"/>
</dbReference>
<accession>A0A0D1EL43</accession>
<evidence type="ECO:0000256" key="1">
    <source>
        <dbReference type="SAM" id="SignalP"/>
    </source>
</evidence>
<dbReference type="AlphaFoldDB" id="A0A0D1EL43"/>
<dbReference type="RefSeq" id="WP_043918623.1">
    <property type="nucleotide sequence ID" value="NZ_FZPF01000003.1"/>
</dbReference>
<feature type="chain" id="PRO_5002230403" description="Lipoprotein" evidence="1">
    <location>
        <begin position="27"/>
        <end position="182"/>
    </location>
</feature>
<gene>
    <name evidence="2" type="ORF">jaqu_17890</name>
</gene>
<comment type="caution">
    <text evidence="2">The sequence shown here is derived from an EMBL/GenBank/DDBJ whole genome shotgun (WGS) entry which is preliminary data.</text>
</comment>
<evidence type="ECO:0000313" key="2">
    <source>
        <dbReference type="EMBL" id="KIT16465.1"/>
    </source>
</evidence>
<dbReference type="STRING" id="935700.jaqu_17890"/>
<dbReference type="OrthoDB" id="10003504at2"/>
<sequence>MIRRALILGGAAVALLSACVASPVAAPDDLAAFQVVDVRVEAARAVAEAEKPVEVLAAEVEAIVARNVQGVLDGVRSDGTRPVVADVLVMRLFVPTVASAALTARGAAAMDVSVQLRDAQTGEAIGGPRGLRAHADTRFGGVLAAVMTAQALEQGGQAGEIARAARSLGGRMAEIIYGITPS</sequence>
<organism evidence="2 3">
    <name type="scientific">Jannaschia aquimarina</name>
    <dbReference type="NCBI Taxonomy" id="935700"/>
    <lineage>
        <taxon>Bacteria</taxon>
        <taxon>Pseudomonadati</taxon>
        <taxon>Pseudomonadota</taxon>
        <taxon>Alphaproteobacteria</taxon>
        <taxon>Rhodobacterales</taxon>
        <taxon>Roseobacteraceae</taxon>
        <taxon>Jannaschia</taxon>
    </lineage>
</organism>
<evidence type="ECO:0008006" key="4">
    <source>
        <dbReference type="Google" id="ProtNLM"/>
    </source>
</evidence>
<dbReference type="PATRIC" id="fig|935700.4.peg.1857"/>
<proteinExistence type="predicted"/>
<dbReference type="PROSITE" id="PS51257">
    <property type="entry name" value="PROKAR_LIPOPROTEIN"/>
    <property type="match status" value="1"/>
</dbReference>
<evidence type="ECO:0000313" key="3">
    <source>
        <dbReference type="Proteomes" id="UP000032232"/>
    </source>
</evidence>
<reference evidence="2 3" key="1">
    <citation type="submission" date="2015-02" db="EMBL/GenBank/DDBJ databases">
        <title>Genome Sequence of Jannaschia aquimarina DSM28248, a member of the Roseobacter clade.</title>
        <authorList>
            <person name="Voget S."/>
            <person name="Daniel R."/>
        </authorList>
    </citation>
    <scope>NUCLEOTIDE SEQUENCE [LARGE SCALE GENOMIC DNA]</scope>
    <source>
        <strain evidence="2 3">GSW-M26</strain>
    </source>
</reference>